<evidence type="ECO:0000313" key="8">
    <source>
        <dbReference type="EMBL" id="CAH3151625.1"/>
    </source>
</evidence>
<evidence type="ECO:0000256" key="4">
    <source>
        <dbReference type="ARBA" id="ARBA00023180"/>
    </source>
</evidence>
<keyword evidence="6" id="KW-0121">Carboxypeptidase</keyword>
<evidence type="ECO:0000256" key="2">
    <source>
        <dbReference type="ARBA" id="ARBA00022729"/>
    </source>
</evidence>
<comment type="caution">
    <text evidence="5">Lacks conserved residue(s) required for the propagation of feature annotation.</text>
</comment>
<protein>
    <recommendedName>
        <fullName evidence="6">Angiotensin-converting enzyme</fullName>
        <ecNumber evidence="6">3.4.-.-</ecNumber>
    </recommendedName>
</protein>
<keyword evidence="6" id="KW-0482">Metalloprotease</keyword>
<keyword evidence="6" id="KW-0479">Metal-binding</keyword>
<dbReference type="SUPFAM" id="SSF55486">
    <property type="entry name" value="Metalloproteases ('zincins'), catalytic domain"/>
    <property type="match status" value="1"/>
</dbReference>
<feature type="chain" id="PRO_5047044083" description="Angiotensin-converting enzyme" evidence="7">
    <location>
        <begin position="23"/>
        <end position="415"/>
    </location>
</feature>
<evidence type="ECO:0000256" key="5">
    <source>
        <dbReference type="PROSITE-ProRule" id="PRU01355"/>
    </source>
</evidence>
<gene>
    <name evidence="8" type="ORF">PEVE_00000472</name>
</gene>
<proteinExistence type="inferred from homology"/>
<keyword evidence="6" id="KW-0378">Hydrolase</keyword>
<sequence length="415" mass="48075">MQLKIAFILVLYAVIIPFHCSAAVVRAEETKALAFLKKYNKEAPIEKRKFMDLAWNYATNITDHNSNLKTTGSLAITAFQNKMRERASKFDLSKLSADTKRQIKFITSSAIPKDKAVLRRMTKLIPKMEGIYSTGKVEDNDGIKFALEPDLWNIMATIRDYDRLQFAWKGWRDAVGPTLRPLYKEFVKLKNQGARDNGWKDIGEYWRSFYEIEDFEGMVEGFWTKLKPLFQELHAYVRYRLSQKYSKMKKKGPIPAHLLGDMWAMTWENIYDLVEPYKGKPSLDVTANMVKQNYTALKMVRLAESFFTSIGLEAFPKSFYYKSLFTKPEDGRAVVCHASAWDFLINKDVRIKQCTTTDHSYLIVTHHELGHVQYFLQYWDLPFEYRDGANPGFHEAVGDTLSLSVDTPQHLTKIG</sequence>
<dbReference type="PRINTS" id="PR00791">
    <property type="entry name" value="PEPDIPTASEA"/>
</dbReference>
<evidence type="ECO:0000256" key="7">
    <source>
        <dbReference type="SAM" id="SignalP"/>
    </source>
</evidence>
<keyword evidence="3 5" id="KW-1015">Disulfide bond</keyword>
<feature type="disulfide bond" evidence="5">
    <location>
        <begin position="336"/>
        <end position="354"/>
    </location>
</feature>
<dbReference type="PANTHER" id="PTHR10514:SF27">
    <property type="entry name" value="ANGIOTENSIN-CONVERTING ENZYME"/>
    <property type="match status" value="1"/>
</dbReference>
<keyword evidence="6" id="KW-0645">Protease</keyword>
<dbReference type="EC" id="3.4.-.-" evidence="6"/>
<evidence type="ECO:0000256" key="1">
    <source>
        <dbReference type="ARBA" id="ARBA00008139"/>
    </source>
</evidence>
<reference evidence="8 9" key="1">
    <citation type="submission" date="2022-05" db="EMBL/GenBank/DDBJ databases">
        <authorList>
            <consortium name="Genoscope - CEA"/>
            <person name="William W."/>
        </authorList>
    </citation>
    <scope>NUCLEOTIDE SEQUENCE [LARGE SCALE GENOMIC DNA]</scope>
</reference>
<dbReference type="Proteomes" id="UP001159427">
    <property type="component" value="Unassembled WGS sequence"/>
</dbReference>
<dbReference type="CDD" id="cd06461">
    <property type="entry name" value="M2_ACE"/>
    <property type="match status" value="1"/>
</dbReference>
<name>A0ABN8PW23_9CNID</name>
<keyword evidence="9" id="KW-1185">Reference proteome</keyword>
<feature type="signal peptide" evidence="7">
    <location>
        <begin position="1"/>
        <end position="22"/>
    </location>
</feature>
<evidence type="ECO:0000256" key="6">
    <source>
        <dbReference type="RuleBase" id="RU361144"/>
    </source>
</evidence>
<keyword evidence="6" id="KW-0862">Zinc</keyword>
<organism evidence="8 9">
    <name type="scientific">Porites evermanni</name>
    <dbReference type="NCBI Taxonomy" id="104178"/>
    <lineage>
        <taxon>Eukaryota</taxon>
        <taxon>Metazoa</taxon>
        <taxon>Cnidaria</taxon>
        <taxon>Anthozoa</taxon>
        <taxon>Hexacorallia</taxon>
        <taxon>Scleractinia</taxon>
        <taxon>Fungiina</taxon>
        <taxon>Poritidae</taxon>
        <taxon>Porites</taxon>
    </lineage>
</organism>
<evidence type="ECO:0000313" key="9">
    <source>
        <dbReference type="Proteomes" id="UP001159427"/>
    </source>
</evidence>
<dbReference type="Pfam" id="PF01401">
    <property type="entry name" value="Peptidase_M2"/>
    <property type="match status" value="1"/>
</dbReference>
<keyword evidence="2 7" id="KW-0732">Signal</keyword>
<evidence type="ECO:0000256" key="3">
    <source>
        <dbReference type="ARBA" id="ARBA00023157"/>
    </source>
</evidence>
<dbReference type="PROSITE" id="PS52011">
    <property type="entry name" value="PEPTIDASE_M2"/>
    <property type="match status" value="1"/>
</dbReference>
<dbReference type="EMBL" id="CALNXI010001015">
    <property type="protein sequence ID" value="CAH3151625.1"/>
    <property type="molecule type" value="Genomic_DNA"/>
</dbReference>
<accession>A0ABN8PW23</accession>
<keyword evidence="4 6" id="KW-0325">Glycoprotein</keyword>
<comment type="similarity">
    <text evidence="1 5 6">Belongs to the peptidase M2 family.</text>
</comment>
<dbReference type="InterPro" id="IPR001548">
    <property type="entry name" value="Peptidase_M2"/>
</dbReference>
<dbReference type="PANTHER" id="PTHR10514">
    <property type="entry name" value="ANGIOTENSIN-CONVERTING ENZYME"/>
    <property type="match status" value="1"/>
</dbReference>
<comment type="cofactor">
    <cofactor evidence="6">
        <name>Zn(2+)</name>
        <dbReference type="ChEBI" id="CHEBI:29105"/>
    </cofactor>
    <text evidence="6">Binds 1 zinc ion per subunit.</text>
</comment>
<comment type="caution">
    <text evidence="8">The sequence shown here is derived from an EMBL/GenBank/DDBJ whole genome shotgun (WGS) entry which is preliminary data.</text>
</comment>